<dbReference type="Gene3D" id="3.30.1360.120">
    <property type="entry name" value="Probable tRNA modification gtpase trme, domain 1"/>
    <property type="match status" value="1"/>
</dbReference>
<dbReference type="InterPro" id="IPR027368">
    <property type="entry name" value="MnmE_dom2"/>
</dbReference>
<dbReference type="HAMAP" id="MF_00379">
    <property type="entry name" value="GTPase_MnmE"/>
    <property type="match status" value="1"/>
</dbReference>
<evidence type="ECO:0000256" key="5">
    <source>
        <dbReference type="ARBA" id="ARBA00023134"/>
    </source>
</evidence>
<dbReference type="Gene3D" id="1.20.120.430">
    <property type="entry name" value="tRNA modification GTPase MnmE domain 2"/>
    <property type="match status" value="1"/>
</dbReference>
<dbReference type="PRINTS" id="PR00326">
    <property type="entry name" value="GTP1OBG"/>
</dbReference>
<dbReference type="GO" id="GO:0005739">
    <property type="term" value="C:mitochondrion"/>
    <property type="evidence" value="ECO:0007669"/>
    <property type="project" value="UniProtKB-SubCell"/>
</dbReference>
<dbReference type="EMBL" id="UFQS01000656">
    <property type="protein sequence ID" value="SSX05854.1"/>
    <property type="molecule type" value="Genomic_DNA"/>
</dbReference>
<reference evidence="8" key="1">
    <citation type="submission" date="2018-04" db="EMBL/GenBank/DDBJ databases">
        <authorList>
            <person name="Go L.Y."/>
            <person name="Mitchell J.A."/>
        </authorList>
    </citation>
    <scope>NUCLEOTIDE SEQUENCE</scope>
    <source>
        <tissue evidence="8">Whole organism</tissue>
    </source>
</reference>
<evidence type="ECO:0000256" key="6">
    <source>
        <dbReference type="RuleBase" id="RU003313"/>
    </source>
</evidence>
<evidence type="ECO:0000256" key="1">
    <source>
        <dbReference type="ARBA" id="ARBA00004173"/>
    </source>
</evidence>
<dbReference type="GO" id="GO:0005525">
    <property type="term" value="F:GTP binding"/>
    <property type="evidence" value="ECO:0007669"/>
    <property type="project" value="UniProtKB-KW"/>
</dbReference>
<dbReference type="Pfam" id="PF07841">
    <property type="entry name" value="DM4_12"/>
    <property type="match status" value="1"/>
</dbReference>
<dbReference type="Gene3D" id="3.40.50.300">
    <property type="entry name" value="P-loop containing nucleotide triphosphate hydrolases"/>
    <property type="match status" value="1"/>
</dbReference>
<evidence type="ECO:0000256" key="4">
    <source>
        <dbReference type="ARBA" id="ARBA00022741"/>
    </source>
</evidence>
<dbReference type="GO" id="GO:0002098">
    <property type="term" value="P:tRNA wobble uridine modification"/>
    <property type="evidence" value="ECO:0007669"/>
    <property type="project" value="TreeGrafter"/>
</dbReference>
<evidence type="ECO:0000313" key="9">
    <source>
        <dbReference type="EMBL" id="SSX26213.1"/>
    </source>
</evidence>
<protein>
    <submittedName>
        <fullName evidence="9">CSON013193 protein</fullName>
    </submittedName>
</protein>
<dbReference type="InterPro" id="IPR004520">
    <property type="entry name" value="GTPase_MnmE"/>
</dbReference>
<feature type="domain" description="TrmE-type G" evidence="7">
    <location>
        <begin position="247"/>
        <end position="416"/>
    </location>
</feature>
<gene>
    <name evidence="9" type="primary">CSON013193</name>
</gene>
<dbReference type="Pfam" id="PF01926">
    <property type="entry name" value="MMR_HSR1"/>
    <property type="match status" value="1"/>
</dbReference>
<evidence type="ECO:0000259" key="7">
    <source>
        <dbReference type="PROSITE" id="PS51709"/>
    </source>
</evidence>
<dbReference type="InterPro" id="IPR027266">
    <property type="entry name" value="TrmE/GcvT-like"/>
</dbReference>
<dbReference type="InterPro" id="IPR005225">
    <property type="entry name" value="Small_GTP-bd"/>
</dbReference>
<dbReference type="NCBIfam" id="TIGR00450">
    <property type="entry name" value="mnmE_trmE_thdF"/>
    <property type="match status" value="1"/>
</dbReference>
<reference evidence="9" key="2">
    <citation type="submission" date="2018-07" db="EMBL/GenBank/DDBJ databases">
        <authorList>
            <person name="Quirk P.G."/>
            <person name="Krulwich T.A."/>
        </authorList>
    </citation>
    <scope>NUCLEOTIDE SEQUENCE</scope>
</reference>
<dbReference type="CDD" id="cd04164">
    <property type="entry name" value="trmE"/>
    <property type="match status" value="1"/>
</dbReference>
<proteinExistence type="inferred from homology"/>
<dbReference type="PROSITE" id="PS51709">
    <property type="entry name" value="G_TRME"/>
    <property type="match status" value="1"/>
</dbReference>
<comment type="similarity">
    <text evidence="2 6">Belongs to the TRAFAC class TrmE-Era-EngA-EngB-Septin-like GTPase superfamily. TrmE GTPase family.</text>
</comment>
<dbReference type="Pfam" id="PF12631">
    <property type="entry name" value="MnmE_helical"/>
    <property type="match status" value="1"/>
</dbReference>
<dbReference type="OMA" id="IWICINI"/>
<dbReference type="InterPro" id="IPR027417">
    <property type="entry name" value="P-loop_NTPase"/>
</dbReference>
<dbReference type="InterPro" id="IPR018948">
    <property type="entry name" value="GTP-bd_TrmE_N"/>
</dbReference>
<keyword evidence="4 6" id="KW-0547">Nucleotide-binding</keyword>
<dbReference type="GO" id="GO:0030488">
    <property type="term" value="P:tRNA methylation"/>
    <property type="evidence" value="ECO:0007669"/>
    <property type="project" value="TreeGrafter"/>
</dbReference>
<evidence type="ECO:0000256" key="2">
    <source>
        <dbReference type="ARBA" id="ARBA00011043"/>
    </source>
</evidence>
<name>A0A336MBM8_CULSO</name>
<dbReference type="SMART" id="SM00718">
    <property type="entry name" value="DM4_12"/>
    <property type="match status" value="1"/>
</dbReference>
<organism evidence="9">
    <name type="scientific">Culicoides sonorensis</name>
    <name type="common">Biting midge</name>
    <dbReference type="NCBI Taxonomy" id="179676"/>
    <lineage>
        <taxon>Eukaryota</taxon>
        <taxon>Metazoa</taxon>
        <taxon>Ecdysozoa</taxon>
        <taxon>Arthropoda</taxon>
        <taxon>Hexapoda</taxon>
        <taxon>Insecta</taxon>
        <taxon>Pterygota</taxon>
        <taxon>Neoptera</taxon>
        <taxon>Endopterygota</taxon>
        <taxon>Diptera</taxon>
        <taxon>Nematocera</taxon>
        <taxon>Chironomoidea</taxon>
        <taxon>Ceratopogonidae</taxon>
        <taxon>Ceratopogoninae</taxon>
        <taxon>Culicoides</taxon>
        <taxon>Monoculicoides</taxon>
    </lineage>
</organism>
<dbReference type="VEuPathDB" id="VectorBase:CSON013193"/>
<keyword evidence="5 6" id="KW-0342">GTP-binding</keyword>
<dbReference type="NCBIfam" id="NF003661">
    <property type="entry name" value="PRK05291.1-3"/>
    <property type="match status" value="1"/>
</dbReference>
<dbReference type="InterPro" id="IPR006073">
    <property type="entry name" value="GTP-bd"/>
</dbReference>
<dbReference type="GO" id="GO:0003924">
    <property type="term" value="F:GTPase activity"/>
    <property type="evidence" value="ECO:0007669"/>
    <property type="project" value="InterPro"/>
</dbReference>
<dbReference type="CDD" id="cd14858">
    <property type="entry name" value="TrmE_N"/>
    <property type="match status" value="1"/>
</dbReference>
<dbReference type="Pfam" id="PF10396">
    <property type="entry name" value="TrmE_N"/>
    <property type="match status" value="1"/>
</dbReference>
<dbReference type="NCBIfam" id="TIGR00231">
    <property type="entry name" value="small_GTP"/>
    <property type="match status" value="1"/>
</dbReference>
<dbReference type="PANTHER" id="PTHR42714">
    <property type="entry name" value="TRNA MODIFICATION GTPASE GTPBP3"/>
    <property type="match status" value="1"/>
</dbReference>
<evidence type="ECO:0000313" key="8">
    <source>
        <dbReference type="EMBL" id="SSX05854.1"/>
    </source>
</evidence>
<accession>A0A336MBM8</accession>
<dbReference type="SUPFAM" id="SSF52540">
    <property type="entry name" value="P-loop containing nucleoside triphosphate hydrolases"/>
    <property type="match status" value="1"/>
</dbReference>
<comment type="subcellular location">
    <subcellularLocation>
        <location evidence="1">Mitochondrion</location>
    </subcellularLocation>
</comment>
<evidence type="ECO:0000256" key="3">
    <source>
        <dbReference type="ARBA" id="ARBA00022694"/>
    </source>
</evidence>
<dbReference type="PANTHER" id="PTHR42714:SF2">
    <property type="entry name" value="TRNA MODIFICATION GTPASE GTPBP3, MITOCHONDRIAL"/>
    <property type="match status" value="1"/>
</dbReference>
<dbReference type="InterPro" id="IPR006631">
    <property type="entry name" value="DM4_12"/>
</dbReference>
<dbReference type="InterPro" id="IPR031168">
    <property type="entry name" value="G_TrmE"/>
</dbReference>
<dbReference type="InterPro" id="IPR025867">
    <property type="entry name" value="MnmE_helical"/>
</dbReference>
<dbReference type="FunFam" id="3.30.1360.120:FF:000007">
    <property type="entry name" value="tRNA modification GTPase GTPBP3, mitochondrial"/>
    <property type="match status" value="1"/>
</dbReference>
<keyword evidence="3 6" id="KW-0819">tRNA processing</keyword>
<sequence>MIKVNKLLSFKRIFTGIRYCHSLNVEKIVNKNDTIFALSSGLGKCGVAVIRVSGPDSIKSLQEIAGNYHVKPRTAHLRSLRHPLSGELIDKGLILWFPGPHSFSGEDSCEFQVHGGTAVVQAMLEALSSLPNHRFAEPGEFTKRAFFNGKLDLTEVEGLADLIHAETELQRKQALIQATGNLSKLYQAWREILLKCVAHFEAYIDFAEDENIEDDVLDKIQIELKSLRHEISQHLSDGRKGERLRDGVRTAIIGAPNVGKSSLLNILCQKPVSIVTDIAGTTRDIIEKHLNIGGHPILLADTAGMRKETTDIVESEGITRAKDYLETVDLILMVIDASQMVKSQNPSKFLDNYTEKLGLCPNSLKSKRIIYFLNKTDLISKQEIDEWKFPENVIRISCLTNEGVQDAITQITSHLKDLCGNPSFENPVLSRLRHRHHLTNALEYIDTFLEVDPEKDFVDLAILAENLRIAMRSIGKITGQVGVEDVLDSRALQYTNTYLLFPKNPILQLSMAVVSLVESPDLNNRKVQVNSGWQTNFDLPSSVSVFTNPVNFPGWYKKRSIDENHEIIRKKRKAVYEKYLNGTRIVHDIPAGALYNSFRDMLPMYGFHEECLERSICEMAKHPIHRHEDDVLSEALHILLTPSEHQAFDDNELHDKDYYEKIENLGKHGVDCKKLFYLCKETPLAHLTELIEIEDE</sequence>
<dbReference type="AlphaFoldDB" id="A0A336MBM8"/>
<dbReference type="EMBL" id="UFQT01000656">
    <property type="protein sequence ID" value="SSX26213.1"/>
    <property type="molecule type" value="Genomic_DNA"/>
</dbReference>